<dbReference type="Proteomes" id="UP001396334">
    <property type="component" value="Unassembled WGS sequence"/>
</dbReference>
<proteinExistence type="predicted"/>
<keyword evidence="2" id="KW-1185">Reference proteome</keyword>
<evidence type="ECO:0000313" key="2">
    <source>
        <dbReference type="Proteomes" id="UP001396334"/>
    </source>
</evidence>
<sequence>MEAKWKSLEGTEGQNSVVSKMKRMKSALISWNHNSFGNIDAQYVEIVKNIEQLDARMGGVELSPGTLLRKRELQSRLWKISRYRESLWQQKSRATWLAEGDRNTSFFHRQVKIRLMSNSIMGLQHNGHWETNPERLKFLFFKELNSHFASTPPIGPL</sequence>
<accession>A0ABR2P9D6</accession>
<gene>
    <name evidence="1" type="ORF">V6N11_082651</name>
</gene>
<organism evidence="1 2">
    <name type="scientific">Hibiscus sabdariffa</name>
    <name type="common">roselle</name>
    <dbReference type="NCBI Taxonomy" id="183260"/>
    <lineage>
        <taxon>Eukaryota</taxon>
        <taxon>Viridiplantae</taxon>
        <taxon>Streptophyta</taxon>
        <taxon>Embryophyta</taxon>
        <taxon>Tracheophyta</taxon>
        <taxon>Spermatophyta</taxon>
        <taxon>Magnoliopsida</taxon>
        <taxon>eudicotyledons</taxon>
        <taxon>Gunneridae</taxon>
        <taxon>Pentapetalae</taxon>
        <taxon>rosids</taxon>
        <taxon>malvids</taxon>
        <taxon>Malvales</taxon>
        <taxon>Malvaceae</taxon>
        <taxon>Malvoideae</taxon>
        <taxon>Hibiscus</taxon>
    </lineage>
</organism>
<reference evidence="1 2" key="1">
    <citation type="journal article" date="2024" name="G3 (Bethesda)">
        <title>Genome assembly of Hibiscus sabdariffa L. provides insights into metabolisms of medicinal natural products.</title>
        <authorList>
            <person name="Kim T."/>
        </authorList>
    </citation>
    <scope>NUCLEOTIDE SEQUENCE [LARGE SCALE GENOMIC DNA]</scope>
    <source>
        <strain evidence="1">TK-2024</strain>
        <tissue evidence="1">Old leaves</tissue>
    </source>
</reference>
<dbReference type="EMBL" id="JBBPBN010000072">
    <property type="protein sequence ID" value="KAK8985032.1"/>
    <property type="molecule type" value="Genomic_DNA"/>
</dbReference>
<comment type="caution">
    <text evidence="1">The sequence shown here is derived from an EMBL/GenBank/DDBJ whole genome shotgun (WGS) entry which is preliminary data.</text>
</comment>
<protein>
    <submittedName>
        <fullName evidence="1">Uncharacterized protein</fullName>
    </submittedName>
</protein>
<evidence type="ECO:0000313" key="1">
    <source>
        <dbReference type="EMBL" id="KAK8985032.1"/>
    </source>
</evidence>
<name>A0ABR2P9D6_9ROSI</name>